<organism evidence="3 4">
    <name type="scientific">Meloidogyne hapla</name>
    <name type="common">Root-knot nematode worm</name>
    <dbReference type="NCBI Taxonomy" id="6305"/>
    <lineage>
        <taxon>Eukaryota</taxon>
        <taxon>Metazoa</taxon>
        <taxon>Ecdysozoa</taxon>
        <taxon>Nematoda</taxon>
        <taxon>Chromadorea</taxon>
        <taxon>Rhabditida</taxon>
        <taxon>Tylenchina</taxon>
        <taxon>Tylenchomorpha</taxon>
        <taxon>Tylenchoidea</taxon>
        <taxon>Meloidogynidae</taxon>
        <taxon>Meloidogyninae</taxon>
        <taxon>Meloidogyne</taxon>
    </lineage>
</organism>
<evidence type="ECO:0000313" key="3">
    <source>
        <dbReference type="Proteomes" id="UP000095281"/>
    </source>
</evidence>
<keyword evidence="2" id="KW-0732">Signal</keyword>
<accession>A0A1I8BCT0</accession>
<dbReference type="AlphaFoldDB" id="A0A1I8BCT0"/>
<feature type="region of interest" description="Disordered" evidence="1">
    <location>
        <begin position="25"/>
        <end position="87"/>
    </location>
</feature>
<feature type="compositionally biased region" description="Low complexity" evidence="1">
    <location>
        <begin position="140"/>
        <end position="154"/>
    </location>
</feature>
<proteinExistence type="predicted"/>
<sequence>MLNLKLIGILFLLIIYIVQEIEGGGDKGSGSNSRKDKKQKSTSTDVKTNRKKHSNKRTSRIEEPHVETHHEDEISNQEPVTAEQSSNWSEDIGLPINQLFGFAHAGILEQPKGNEDVQRTIDSPFGFGFGSVDMRSFAGQNTSQEQQNNDNENSITTQTNPDSFGYFGSNQQAQMQETYIPHDQNFPYPHQFPHAYVQHHVPIHYQQHVLVHPIPQANYFRPAMPPQGFLPPPPQGFLPPPPQGFLPPPPQGILPMPHFVMPTPVMPPQGMPPHPYYGMHPPYGMYPPGQPPHGN</sequence>
<feature type="chain" id="PRO_5009315676" evidence="2">
    <location>
        <begin position="24"/>
        <end position="295"/>
    </location>
</feature>
<feature type="region of interest" description="Disordered" evidence="1">
    <location>
        <begin position="140"/>
        <end position="165"/>
    </location>
</feature>
<reference evidence="4" key="1">
    <citation type="submission" date="2016-11" db="UniProtKB">
        <authorList>
            <consortium name="WormBaseParasite"/>
        </authorList>
    </citation>
    <scope>IDENTIFICATION</scope>
</reference>
<keyword evidence="3" id="KW-1185">Reference proteome</keyword>
<feature type="compositionally biased region" description="Basic and acidic residues" evidence="1">
    <location>
        <begin position="59"/>
        <end position="73"/>
    </location>
</feature>
<evidence type="ECO:0000313" key="4">
    <source>
        <dbReference type="WBParaSite" id="MhA1_Contig1853.frz3.gene2"/>
    </source>
</evidence>
<evidence type="ECO:0000256" key="1">
    <source>
        <dbReference type="SAM" id="MobiDB-lite"/>
    </source>
</evidence>
<feature type="signal peptide" evidence="2">
    <location>
        <begin position="1"/>
        <end position="23"/>
    </location>
</feature>
<dbReference type="WBParaSite" id="MhA1_Contig1853.frz3.gene2">
    <property type="protein sequence ID" value="MhA1_Contig1853.frz3.gene2"/>
    <property type="gene ID" value="MhA1_Contig1853.frz3.gene2"/>
</dbReference>
<feature type="compositionally biased region" description="Polar residues" evidence="1">
    <location>
        <begin position="76"/>
        <end position="87"/>
    </location>
</feature>
<feature type="compositionally biased region" description="Basic residues" evidence="1">
    <location>
        <begin position="49"/>
        <end position="58"/>
    </location>
</feature>
<evidence type="ECO:0000256" key="2">
    <source>
        <dbReference type="SAM" id="SignalP"/>
    </source>
</evidence>
<dbReference type="Proteomes" id="UP000095281">
    <property type="component" value="Unplaced"/>
</dbReference>
<protein>
    <submittedName>
        <fullName evidence="4">Uncharacterized protein</fullName>
    </submittedName>
</protein>
<name>A0A1I8BCT0_MELHA</name>
<feature type="compositionally biased region" description="Polar residues" evidence="1">
    <location>
        <begin position="155"/>
        <end position="165"/>
    </location>
</feature>